<keyword evidence="9" id="KW-0833">Ubl conjugation pathway</keyword>
<dbReference type="CDD" id="cd16461">
    <property type="entry name" value="RING-H2_EL5-like"/>
    <property type="match status" value="1"/>
</dbReference>
<dbReference type="InterPro" id="IPR044600">
    <property type="entry name" value="ATL1/ATL16-like"/>
</dbReference>
<keyword evidence="12 16" id="KW-0472">Membrane</keyword>
<comment type="similarity">
    <text evidence="13">Belongs to the RING-type zinc finger family. ATL subfamily.</text>
</comment>
<dbReference type="PANTHER" id="PTHR46913">
    <property type="entry name" value="RING-H2 FINGER PROTEIN ATL16"/>
    <property type="match status" value="1"/>
</dbReference>
<dbReference type="EMBL" id="JBBPBK010000005">
    <property type="protein sequence ID" value="KAK9285677.1"/>
    <property type="molecule type" value="Genomic_DNA"/>
</dbReference>
<feature type="region of interest" description="Disordered" evidence="15">
    <location>
        <begin position="350"/>
        <end position="380"/>
    </location>
</feature>
<dbReference type="InterPro" id="IPR001841">
    <property type="entry name" value="Znf_RING"/>
</dbReference>
<evidence type="ECO:0000256" key="16">
    <source>
        <dbReference type="SAM" id="Phobius"/>
    </source>
</evidence>
<comment type="caution">
    <text evidence="18">The sequence shown here is derived from an EMBL/GenBank/DDBJ whole genome shotgun (WGS) entry which is preliminary data.</text>
</comment>
<feature type="compositionally biased region" description="Basic and acidic residues" evidence="15">
    <location>
        <begin position="302"/>
        <end position="322"/>
    </location>
</feature>
<sequence length="380" mass="41755">MPSDSGKLLENAPKACTGSNCIRDDCLPPPPPSHVISTNLVITSCVLGSAFLLVAFCILVLTFYSRWRNSRMRNSPILDETHEDFLDEDHGPVMDHPIWFITTIGLQQSVIDSITMFKYKKEEGLIEGTECSVCLSEFQEDEALRLLPKCSHAFHLPCIDTWLRSHKNCPLCRAPIVSDATGGHVSAVEPNSSDLGSREQIRIENFQNYGGLGSLQEGEGGTSGSRVGDDEFGALPNDDGEISEILKQVLPYFNARNGGCRVQSDLADNRRVGEEELQPVRRSVSMDSSSASVIYRAMANIRPEEHEGTSDSHSGKVKRQDSEIVATRGSASSSIYRLIKSSSFGHLLQKGPISMKRSFSSGRKPSSSRHSRSRNSILPL</sequence>
<evidence type="ECO:0000256" key="15">
    <source>
        <dbReference type="SAM" id="MobiDB-lite"/>
    </source>
</evidence>
<dbReference type="Proteomes" id="UP001415857">
    <property type="component" value="Unassembled WGS sequence"/>
</dbReference>
<dbReference type="FunFam" id="3.30.40.10:FF:000233">
    <property type="entry name" value="RING-H2 finger protein ATL54"/>
    <property type="match status" value="1"/>
</dbReference>
<dbReference type="EC" id="2.3.2.27" evidence="4"/>
<evidence type="ECO:0000256" key="1">
    <source>
        <dbReference type="ARBA" id="ARBA00000900"/>
    </source>
</evidence>
<comment type="catalytic activity">
    <reaction evidence="1">
        <text>S-ubiquitinyl-[E2 ubiquitin-conjugating enzyme]-L-cysteine + [acceptor protein]-L-lysine = [E2 ubiquitin-conjugating enzyme]-L-cysteine + N(6)-ubiquitinyl-[acceptor protein]-L-lysine.</text>
        <dbReference type="EC" id="2.3.2.27"/>
    </reaction>
</comment>
<keyword evidence="10" id="KW-0862">Zinc</keyword>
<dbReference type="Gene3D" id="3.30.40.10">
    <property type="entry name" value="Zinc/RING finger domain, C3HC4 (zinc finger)"/>
    <property type="match status" value="1"/>
</dbReference>
<evidence type="ECO:0000256" key="2">
    <source>
        <dbReference type="ARBA" id="ARBA00004167"/>
    </source>
</evidence>
<dbReference type="GO" id="GO:0016020">
    <property type="term" value="C:membrane"/>
    <property type="evidence" value="ECO:0007669"/>
    <property type="project" value="UniProtKB-SubCell"/>
</dbReference>
<evidence type="ECO:0000256" key="7">
    <source>
        <dbReference type="ARBA" id="ARBA00022723"/>
    </source>
</evidence>
<dbReference type="GO" id="GO:0016567">
    <property type="term" value="P:protein ubiquitination"/>
    <property type="evidence" value="ECO:0007669"/>
    <property type="project" value="InterPro"/>
</dbReference>
<keyword evidence="7" id="KW-0479">Metal-binding</keyword>
<keyword evidence="6 16" id="KW-0812">Transmembrane</keyword>
<reference evidence="18 19" key="1">
    <citation type="journal article" date="2024" name="Plant J.">
        <title>Genome sequences and population genomics reveal climatic adaptation and genomic divergence between two closely related sweetgum species.</title>
        <authorList>
            <person name="Xu W.Q."/>
            <person name="Ren C.Q."/>
            <person name="Zhang X.Y."/>
            <person name="Comes H.P."/>
            <person name="Liu X.H."/>
            <person name="Li Y.G."/>
            <person name="Kettle C.J."/>
            <person name="Jalonen R."/>
            <person name="Gaisberger H."/>
            <person name="Ma Y.Z."/>
            <person name="Qiu Y.X."/>
        </authorList>
    </citation>
    <scope>NUCLEOTIDE SEQUENCE [LARGE SCALE GENOMIC DNA]</scope>
    <source>
        <strain evidence="18">Hangzhou</strain>
    </source>
</reference>
<feature type="region of interest" description="Disordered" evidence="15">
    <location>
        <begin position="301"/>
        <end position="326"/>
    </location>
</feature>
<gene>
    <name evidence="18" type="ORF">L1049_024876</name>
</gene>
<dbReference type="AlphaFoldDB" id="A0AAP0S1Q3"/>
<name>A0AAP0S1Q3_LIQFO</name>
<dbReference type="PANTHER" id="PTHR46913:SF19">
    <property type="entry name" value="RING-TYPE E3 UBIQUITIN TRANSFERASE"/>
    <property type="match status" value="1"/>
</dbReference>
<organism evidence="18 19">
    <name type="scientific">Liquidambar formosana</name>
    <name type="common">Formosan gum</name>
    <dbReference type="NCBI Taxonomy" id="63359"/>
    <lineage>
        <taxon>Eukaryota</taxon>
        <taxon>Viridiplantae</taxon>
        <taxon>Streptophyta</taxon>
        <taxon>Embryophyta</taxon>
        <taxon>Tracheophyta</taxon>
        <taxon>Spermatophyta</taxon>
        <taxon>Magnoliopsida</taxon>
        <taxon>eudicotyledons</taxon>
        <taxon>Gunneridae</taxon>
        <taxon>Pentapetalae</taxon>
        <taxon>Saxifragales</taxon>
        <taxon>Altingiaceae</taxon>
        <taxon>Liquidambar</taxon>
    </lineage>
</organism>
<keyword evidence="11 16" id="KW-1133">Transmembrane helix</keyword>
<dbReference type="GO" id="GO:0008270">
    <property type="term" value="F:zinc ion binding"/>
    <property type="evidence" value="ECO:0007669"/>
    <property type="project" value="UniProtKB-KW"/>
</dbReference>
<evidence type="ECO:0000256" key="11">
    <source>
        <dbReference type="ARBA" id="ARBA00022989"/>
    </source>
</evidence>
<evidence type="ECO:0000313" key="19">
    <source>
        <dbReference type="Proteomes" id="UP001415857"/>
    </source>
</evidence>
<evidence type="ECO:0000256" key="13">
    <source>
        <dbReference type="ARBA" id="ARBA00024209"/>
    </source>
</evidence>
<keyword evidence="8 14" id="KW-0863">Zinc-finger</keyword>
<evidence type="ECO:0000256" key="12">
    <source>
        <dbReference type="ARBA" id="ARBA00023136"/>
    </source>
</evidence>
<dbReference type="GO" id="GO:0061630">
    <property type="term" value="F:ubiquitin protein ligase activity"/>
    <property type="evidence" value="ECO:0007669"/>
    <property type="project" value="UniProtKB-EC"/>
</dbReference>
<dbReference type="SMART" id="SM00184">
    <property type="entry name" value="RING"/>
    <property type="match status" value="1"/>
</dbReference>
<dbReference type="InterPro" id="IPR013083">
    <property type="entry name" value="Znf_RING/FYVE/PHD"/>
</dbReference>
<evidence type="ECO:0000256" key="10">
    <source>
        <dbReference type="ARBA" id="ARBA00022833"/>
    </source>
</evidence>
<evidence type="ECO:0000256" key="3">
    <source>
        <dbReference type="ARBA" id="ARBA00004906"/>
    </source>
</evidence>
<dbReference type="SMART" id="SM01197">
    <property type="entry name" value="FANCL_C"/>
    <property type="match status" value="1"/>
</dbReference>
<evidence type="ECO:0000256" key="14">
    <source>
        <dbReference type="PROSITE-ProRule" id="PRU00175"/>
    </source>
</evidence>
<keyword evidence="5" id="KW-0808">Transferase</keyword>
<comment type="subcellular location">
    <subcellularLocation>
        <location evidence="2">Membrane</location>
        <topology evidence="2">Single-pass membrane protein</topology>
    </subcellularLocation>
</comment>
<evidence type="ECO:0000256" key="5">
    <source>
        <dbReference type="ARBA" id="ARBA00022679"/>
    </source>
</evidence>
<evidence type="ECO:0000259" key="17">
    <source>
        <dbReference type="PROSITE" id="PS50089"/>
    </source>
</evidence>
<dbReference type="PROSITE" id="PS50089">
    <property type="entry name" value="ZF_RING_2"/>
    <property type="match status" value="1"/>
</dbReference>
<feature type="domain" description="RING-type" evidence="17">
    <location>
        <begin position="131"/>
        <end position="173"/>
    </location>
</feature>
<keyword evidence="19" id="KW-1185">Reference proteome</keyword>
<dbReference type="SUPFAM" id="SSF57850">
    <property type="entry name" value="RING/U-box"/>
    <property type="match status" value="1"/>
</dbReference>
<comment type="pathway">
    <text evidence="3">Protein modification; protein ubiquitination.</text>
</comment>
<proteinExistence type="inferred from homology"/>
<evidence type="ECO:0000256" key="8">
    <source>
        <dbReference type="ARBA" id="ARBA00022771"/>
    </source>
</evidence>
<evidence type="ECO:0000313" key="18">
    <source>
        <dbReference type="EMBL" id="KAK9285677.1"/>
    </source>
</evidence>
<evidence type="ECO:0000256" key="9">
    <source>
        <dbReference type="ARBA" id="ARBA00022786"/>
    </source>
</evidence>
<evidence type="ECO:0000256" key="4">
    <source>
        <dbReference type="ARBA" id="ARBA00012483"/>
    </source>
</evidence>
<dbReference type="Pfam" id="PF13639">
    <property type="entry name" value="zf-RING_2"/>
    <property type="match status" value="1"/>
</dbReference>
<evidence type="ECO:0000256" key="6">
    <source>
        <dbReference type="ARBA" id="ARBA00022692"/>
    </source>
</evidence>
<protein>
    <recommendedName>
        <fullName evidence="4">RING-type E3 ubiquitin transferase</fullName>
        <ecNumber evidence="4">2.3.2.27</ecNumber>
    </recommendedName>
</protein>
<feature type="transmembrane region" description="Helical" evidence="16">
    <location>
        <begin position="40"/>
        <end position="64"/>
    </location>
</feature>
<accession>A0AAP0S1Q3</accession>